<evidence type="ECO:0000313" key="5">
    <source>
        <dbReference type="Proteomes" id="UP001319180"/>
    </source>
</evidence>
<dbReference type="Gene3D" id="1.10.10.60">
    <property type="entry name" value="Homeodomain-like"/>
    <property type="match status" value="2"/>
</dbReference>
<evidence type="ECO:0000256" key="2">
    <source>
        <dbReference type="ARBA" id="ARBA00023163"/>
    </source>
</evidence>
<dbReference type="InterPro" id="IPR029062">
    <property type="entry name" value="Class_I_gatase-like"/>
</dbReference>
<accession>A0AAP2GH73</accession>
<evidence type="ECO:0000259" key="3">
    <source>
        <dbReference type="PROSITE" id="PS01124"/>
    </source>
</evidence>
<gene>
    <name evidence="4" type="ORF">KK078_05955</name>
</gene>
<keyword evidence="5" id="KW-1185">Reference proteome</keyword>
<dbReference type="SMART" id="SM00342">
    <property type="entry name" value="HTH_ARAC"/>
    <property type="match status" value="1"/>
</dbReference>
<dbReference type="Pfam" id="PF12833">
    <property type="entry name" value="HTH_18"/>
    <property type="match status" value="1"/>
</dbReference>
<comment type="caution">
    <text evidence="4">The sequence shown here is derived from an EMBL/GenBank/DDBJ whole genome shotgun (WGS) entry which is preliminary data.</text>
</comment>
<keyword evidence="1" id="KW-0805">Transcription regulation</keyword>
<proteinExistence type="predicted"/>
<name>A0AAP2GH73_9BACT</name>
<dbReference type="Gene3D" id="3.40.50.880">
    <property type="match status" value="1"/>
</dbReference>
<dbReference type="Pfam" id="PF01965">
    <property type="entry name" value="DJ-1_PfpI"/>
    <property type="match status" value="1"/>
</dbReference>
<dbReference type="InterPro" id="IPR018060">
    <property type="entry name" value="HTH_AraC"/>
</dbReference>
<dbReference type="InterPro" id="IPR052158">
    <property type="entry name" value="INH-QAR"/>
</dbReference>
<evidence type="ECO:0000313" key="4">
    <source>
        <dbReference type="EMBL" id="MBT1686090.1"/>
    </source>
</evidence>
<keyword evidence="2" id="KW-0804">Transcription</keyword>
<reference evidence="4 5" key="1">
    <citation type="submission" date="2021-05" db="EMBL/GenBank/DDBJ databases">
        <title>A Polyphasic approach of four new species of the genus Ohtaekwangia: Ohtaekwangia histidinii sp. nov., Ohtaekwangia cretensis sp. nov., Ohtaekwangia indiensis sp. nov., Ohtaekwangia reichenbachii sp. nov. from diverse environment.</title>
        <authorList>
            <person name="Octaviana S."/>
        </authorList>
    </citation>
    <scope>NUCLEOTIDE SEQUENCE [LARGE SCALE GENOMIC DNA]</scope>
    <source>
        <strain evidence="4 5">PWU37</strain>
    </source>
</reference>
<dbReference type="PROSITE" id="PS01124">
    <property type="entry name" value="HTH_ARAC_FAMILY_2"/>
    <property type="match status" value="1"/>
</dbReference>
<feature type="domain" description="HTH araC/xylS-type" evidence="3">
    <location>
        <begin position="221"/>
        <end position="319"/>
    </location>
</feature>
<dbReference type="PANTHER" id="PTHR43130">
    <property type="entry name" value="ARAC-FAMILY TRANSCRIPTIONAL REGULATOR"/>
    <property type="match status" value="1"/>
</dbReference>
<dbReference type="GO" id="GO:0003700">
    <property type="term" value="F:DNA-binding transcription factor activity"/>
    <property type="evidence" value="ECO:0007669"/>
    <property type="project" value="InterPro"/>
</dbReference>
<sequence>MKHATILVPNGQSNLSSVVGAYKFLIKANQYCEQRGEEKIFNVQVVGVQSRVDLYDGLFSITPHAHIDAVKKTDLIIIPAGHYDFERLVGDNQEIVAWVQHQYKLGAEVASICTGVFILAATGLLDGRGCSTHWNAARSFRQMFPSVTLLPDKLVTDEHGLYTNGGAFSYLNLMLYLVEKYYDRATAVFCAKIFQVDINRTSQSPFVIFEAQKDHEDELIKKAQLFIEENLRERISMEDVAERYTLSRRNFDRRFIKATGNTPLEYQQRLKIELAKKMLETSRRTVKEVMYESGYADAKAFRETFRKITGLLPLDYRSRYNKEFVTYR</sequence>
<dbReference type="InterPro" id="IPR002818">
    <property type="entry name" value="DJ-1/PfpI"/>
</dbReference>
<dbReference type="SUPFAM" id="SSF46689">
    <property type="entry name" value="Homeodomain-like"/>
    <property type="match status" value="2"/>
</dbReference>
<evidence type="ECO:0000256" key="1">
    <source>
        <dbReference type="ARBA" id="ARBA00023015"/>
    </source>
</evidence>
<dbReference type="CDD" id="cd03138">
    <property type="entry name" value="GATase1_AraC_2"/>
    <property type="match status" value="1"/>
</dbReference>
<dbReference type="SUPFAM" id="SSF52317">
    <property type="entry name" value="Class I glutamine amidotransferase-like"/>
    <property type="match status" value="1"/>
</dbReference>
<dbReference type="GO" id="GO:0043565">
    <property type="term" value="F:sequence-specific DNA binding"/>
    <property type="evidence" value="ECO:0007669"/>
    <property type="project" value="InterPro"/>
</dbReference>
<dbReference type="RefSeq" id="WP_254089331.1">
    <property type="nucleotide sequence ID" value="NZ_JAHESC010000006.1"/>
</dbReference>
<dbReference type="InterPro" id="IPR009057">
    <property type="entry name" value="Homeodomain-like_sf"/>
</dbReference>
<dbReference type="PANTHER" id="PTHR43130:SF11">
    <property type="entry name" value="TRANSCRIPTIONAL REGULATORY PROTEIN"/>
    <property type="match status" value="1"/>
</dbReference>
<dbReference type="Proteomes" id="UP001319180">
    <property type="component" value="Unassembled WGS sequence"/>
</dbReference>
<dbReference type="EMBL" id="JAHESC010000006">
    <property type="protein sequence ID" value="MBT1686090.1"/>
    <property type="molecule type" value="Genomic_DNA"/>
</dbReference>
<organism evidence="4 5">
    <name type="scientific">Dawidia soli</name>
    <dbReference type="NCBI Taxonomy" id="2782352"/>
    <lineage>
        <taxon>Bacteria</taxon>
        <taxon>Pseudomonadati</taxon>
        <taxon>Bacteroidota</taxon>
        <taxon>Cytophagia</taxon>
        <taxon>Cytophagales</taxon>
        <taxon>Chryseotaleaceae</taxon>
        <taxon>Dawidia</taxon>
    </lineage>
</organism>
<dbReference type="AlphaFoldDB" id="A0AAP2GH73"/>
<protein>
    <submittedName>
        <fullName evidence="4">Helix-turn-helix domain-containing protein</fullName>
    </submittedName>
</protein>